<dbReference type="EMBL" id="AP025226">
    <property type="protein sequence ID" value="BDB97528.1"/>
    <property type="molecule type" value="Genomic_DNA"/>
</dbReference>
<keyword evidence="5" id="KW-0813">Transport</keyword>
<protein>
    <recommendedName>
        <fullName evidence="5">Sec-independent protein translocase protein TatC</fullName>
    </recommendedName>
</protein>
<reference evidence="6 7" key="1">
    <citation type="journal article" date="2022" name="Microbiol. Resour. Announc.">
        <title>Complete Genome Sequence of the Hyperthermophilic and Acidophilic Archaeon Saccharolobus caldissimus Strain HS-3T.</title>
        <authorList>
            <person name="Sakai H.D."/>
            <person name="Kurosawa N."/>
        </authorList>
    </citation>
    <scope>NUCLEOTIDE SEQUENCE [LARGE SCALE GENOMIC DNA]</scope>
    <source>
        <strain evidence="6 7">JCM32116</strain>
    </source>
</reference>
<dbReference type="InterPro" id="IPR002033">
    <property type="entry name" value="TatC"/>
</dbReference>
<comment type="subunit">
    <text evidence="5">Forms a complex with TatA.</text>
</comment>
<gene>
    <name evidence="5" type="primary">tatC</name>
    <name evidence="6" type="ORF">SACC_05450</name>
</gene>
<feature type="transmembrane region" description="Helical" evidence="5">
    <location>
        <begin position="233"/>
        <end position="249"/>
    </location>
</feature>
<evidence type="ECO:0000256" key="3">
    <source>
        <dbReference type="ARBA" id="ARBA00022989"/>
    </source>
</evidence>
<dbReference type="AlphaFoldDB" id="A0AAQ4CNZ7"/>
<evidence type="ECO:0000256" key="4">
    <source>
        <dbReference type="ARBA" id="ARBA00023136"/>
    </source>
</evidence>
<dbReference type="Pfam" id="PF00902">
    <property type="entry name" value="TatC"/>
    <property type="match status" value="1"/>
</dbReference>
<dbReference type="GO" id="GO:0009977">
    <property type="term" value="F:proton motive force dependent protein transmembrane transporter activity"/>
    <property type="evidence" value="ECO:0007669"/>
    <property type="project" value="TreeGrafter"/>
</dbReference>
<keyword evidence="5" id="KW-0811">Translocation</keyword>
<evidence type="ECO:0000256" key="5">
    <source>
        <dbReference type="HAMAP-Rule" id="MF_00902"/>
    </source>
</evidence>
<dbReference type="KEGG" id="scas:SACC_05450"/>
<organism evidence="6 7">
    <name type="scientific">Saccharolobus caldissimus</name>
    <dbReference type="NCBI Taxonomy" id="1702097"/>
    <lineage>
        <taxon>Archaea</taxon>
        <taxon>Thermoproteota</taxon>
        <taxon>Thermoprotei</taxon>
        <taxon>Sulfolobales</taxon>
        <taxon>Sulfolobaceae</taxon>
        <taxon>Saccharolobus</taxon>
    </lineage>
</organism>
<dbReference type="GO" id="GO:0033281">
    <property type="term" value="C:TAT protein transport complex"/>
    <property type="evidence" value="ECO:0007669"/>
    <property type="project" value="UniProtKB-UniRule"/>
</dbReference>
<feature type="transmembrane region" description="Helical" evidence="5">
    <location>
        <begin position="30"/>
        <end position="49"/>
    </location>
</feature>
<comment type="similarity">
    <text evidence="5">Belongs to the TatC family.</text>
</comment>
<dbReference type="Proteomes" id="UP001319921">
    <property type="component" value="Chromosome"/>
</dbReference>
<dbReference type="RefSeq" id="WP_229571517.1">
    <property type="nucleotide sequence ID" value="NZ_AP025226.1"/>
</dbReference>
<proteinExistence type="inferred from homology"/>
<feature type="transmembrane region" description="Helical" evidence="5">
    <location>
        <begin position="150"/>
        <end position="179"/>
    </location>
</feature>
<name>A0AAQ4CNZ7_9CREN</name>
<feature type="transmembrane region" description="Helical" evidence="5">
    <location>
        <begin position="95"/>
        <end position="112"/>
    </location>
</feature>
<dbReference type="GeneID" id="68865275"/>
<accession>A0AAQ4CNZ7</accession>
<evidence type="ECO:0000256" key="1">
    <source>
        <dbReference type="ARBA" id="ARBA00004141"/>
    </source>
</evidence>
<evidence type="ECO:0000313" key="6">
    <source>
        <dbReference type="EMBL" id="BDB97528.1"/>
    </source>
</evidence>
<dbReference type="PANTHER" id="PTHR30371:SF0">
    <property type="entry name" value="SEC-INDEPENDENT PROTEIN TRANSLOCASE PROTEIN TATC, CHLOROPLASTIC-RELATED"/>
    <property type="match status" value="1"/>
</dbReference>
<keyword evidence="2 5" id="KW-0812">Transmembrane</keyword>
<keyword evidence="5" id="KW-0653">Protein transport</keyword>
<comment type="subcellular location">
    <subcellularLocation>
        <location evidence="5">Cell membrane</location>
        <topology evidence="5">Multi-pass membrane protein</topology>
    </subcellularLocation>
    <subcellularLocation>
        <location evidence="1">Membrane</location>
        <topology evidence="1">Multi-pass membrane protein</topology>
    </subcellularLocation>
</comment>
<dbReference type="PANTHER" id="PTHR30371">
    <property type="entry name" value="SEC-INDEPENDENT PROTEIN TRANSLOCASE PROTEIN TATC"/>
    <property type="match status" value="1"/>
</dbReference>
<keyword evidence="5" id="KW-1003">Cell membrane</keyword>
<dbReference type="PRINTS" id="PR01840">
    <property type="entry name" value="TATCFAMILY"/>
</dbReference>
<dbReference type="GO" id="GO:0065002">
    <property type="term" value="P:intracellular protein transmembrane transport"/>
    <property type="evidence" value="ECO:0007669"/>
    <property type="project" value="TreeGrafter"/>
</dbReference>
<dbReference type="GO" id="GO:0043953">
    <property type="term" value="P:protein transport by the Tat complex"/>
    <property type="evidence" value="ECO:0007669"/>
    <property type="project" value="UniProtKB-UniRule"/>
</dbReference>
<comment type="function">
    <text evidence="5">Part of the twin-arginine translocation (Tat) system that transports large folded proteins containing a characteristic twin-arginine motif in their signal peptide across membranes.</text>
</comment>
<feature type="transmembrane region" description="Helical" evidence="5">
    <location>
        <begin position="255"/>
        <end position="279"/>
    </location>
</feature>
<keyword evidence="7" id="KW-1185">Reference proteome</keyword>
<keyword evidence="3 5" id="KW-1133">Transmembrane helix</keyword>
<keyword evidence="4 5" id="KW-0472">Membrane</keyword>
<evidence type="ECO:0000256" key="2">
    <source>
        <dbReference type="ARBA" id="ARBA00022692"/>
    </source>
</evidence>
<evidence type="ECO:0000313" key="7">
    <source>
        <dbReference type="Proteomes" id="UP001319921"/>
    </source>
</evidence>
<dbReference type="HAMAP" id="MF_00902">
    <property type="entry name" value="TatC"/>
    <property type="match status" value="1"/>
</dbReference>
<feature type="transmembrane region" description="Helical" evidence="5">
    <location>
        <begin position="199"/>
        <end position="221"/>
    </location>
</feature>
<sequence length="288" mass="32751">MVERTKEIVNMEERPLIEHLRELAYRLKRIFISLLITFLIYFMIGVQFITTSLPFPFFGLKYILVTIPYLYPSIFNSIAVQLTQVFIYDELPKGVKLIIINLFDPLFASFYISLYLALFTSIPIIVREIWAFIAPGLYEHEKRLLKSTLIPAFLLFALGSSFAYFILIPLMLKIVLIYAKALGPAVLSTLGLRSFISTIMTLMIATGLAFELPLIMTGLTAMEIVKSTTWLQNWRWGVLISFIIAWIISPGTTGGIIETVIGLILSSLFFVGAIASKLVEKKRYIKQK</sequence>